<dbReference type="EMBL" id="PHAH01000010">
    <property type="protein sequence ID" value="PKM88814.1"/>
    <property type="molecule type" value="Genomic_DNA"/>
</dbReference>
<name>A0A2N2E253_9BACT</name>
<organism evidence="2 3">
    <name type="scientific">Candidatus Falkowbacteria bacterium HGW-Falkowbacteria-2</name>
    <dbReference type="NCBI Taxonomy" id="2013769"/>
    <lineage>
        <taxon>Bacteria</taxon>
        <taxon>Candidatus Falkowiibacteriota</taxon>
    </lineage>
</organism>
<dbReference type="CDD" id="cd06664">
    <property type="entry name" value="IscU_like"/>
    <property type="match status" value="1"/>
</dbReference>
<dbReference type="GO" id="GO:0016226">
    <property type="term" value="P:iron-sulfur cluster assembly"/>
    <property type="evidence" value="ECO:0007669"/>
    <property type="project" value="InterPro"/>
</dbReference>
<proteinExistence type="predicted"/>
<dbReference type="AlphaFoldDB" id="A0A2N2E253"/>
<evidence type="ECO:0000313" key="3">
    <source>
        <dbReference type="Proteomes" id="UP000233325"/>
    </source>
</evidence>
<dbReference type="GO" id="GO:0005506">
    <property type="term" value="F:iron ion binding"/>
    <property type="evidence" value="ECO:0007669"/>
    <property type="project" value="InterPro"/>
</dbReference>
<sequence>MDIYARNILDHYQRPRHQGVIVDADAVFGKLNRSCGDEIKVYVKTKNGLLEAVSFETRGCAISTASISILSDELLEKTVGEIMQMDLADIQPYLGIEISPRRQRCALLGLRAIQGALAKLTEKTEKTSKEEMSQPV</sequence>
<dbReference type="InterPro" id="IPR002871">
    <property type="entry name" value="NIF_FeS_clus_asmbl_NifU_N"/>
</dbReference>
<feature type="domain" description="NIF system FeS cluster assembly NifU N-terminal" evidence="1">
    <location>
        <begin position="4"/>
        <end position="125"/>
    </location>
</feature>
<dbReference type="GO" id="GO:0051536">
    <property type="term" value="F:iron-sulfur cluster binding"/>
    <property type="evidence" value="ECO:0007669"/>
    <property type="project" value="InterPro"/>
</dbReference>
<comment type="caution">
    <text evidence="2">The sequence shown here is derived from an EMBL/GenBank/DDBJ whole genome shotgun (WGS) entry which is preliminary data.</text>
</comment>
<accession>A0A2N2E253</accession>
<dbReference type="PANTHER" id="PTHR10093">
    <property type="entry name" value="IRON-SULFUR CLUSTER ASSEMBLY ENZYME NIFU HOMOLOG"/>
    <property type="match status" value="1"/>
</dbReference>
<evidence type="ECO:0000259" key="1">
    <source>
        <dbReference type="Pfam" id="PF01592"/>
    </source>
</evidence>
<protein>
    <submittedName>
        <fullName evidence="2">Fe-S cluster protein</fullName>
    </submittedName>
</protein>
<evidence type="ECO:0000313" key="2">
    <source>
        <dbReference type="EMBL" id="PKM88814.1"/>
    </source>
</evidence>
<dbReference type="SUPFAM" id="SSF82649">
    <property type="entry name" value="SufE/NifU"/>
    <property type="match status" value="1"/>
</dbReference>
<dbReference type="Proteomes" id="UP000233325">
    <property type="component" value="Unassembled WGS sequence"/>
</dbReference>
<gene>
    <name evidence="2" type="ORF">CVU83_01100</name>
</gene>
<reference evidence="2 3" key="1">
    <citation type="journal article" date="2017" name="ISME J.">
        <title>Potential for microbial H2 and metal transformations associated with novel bacteria and archaea in deep terrestrial subsurface sediments.</title>
        <authorList>
            <person name="Hernsdorf A.W."/>
            <person name="Amano Y."/>
            <person name="Miyakawa K."/>
            <person name="Ise K."/>
            <person name="Suzuki Y."/>
            <person name="Anantharaman K."/>
            <person name="Probst A."/>
            <person name="Burstein D."/>
            <person name="Thomas B.C."/>
            <person name="Banfield J.F."/>
        </authorList>
    </citation>
    <scope>NUCLEOTIDE SEQUENCE [LARGE SCALE GENOMIC DNA]</scope>
    <source>
        <strain evidence="2">HGW-Falkowbacteria-2</strain>
    </source>
</reference>
<dbReference type="Gene3D" id="3.90.1010.10">
    <property type="match status" value="1"/>
</dbReference>
<dbReference type="Pfam" id="PF01592">
    <property type="entry name" value="NifU_N"/>
    <property type="match status" value="1"/>
</dbReference>